<dbReference type="EMBL" id="JBHFNQ010000242">
    <property type="protein sequence ID" value="MFB2881733.1"/>
    <property type="molecule type" value="Genomic_DNA"/>
</dbReference>
<protein>
    <submittedName>
        <fullName evidence="2">Uncharacterized protein</fullName>
    </submittedName>
</protein>
<dbReference type="RefSeq" id="WP_413274706.1">
    <property type="nucleotide sequence ID" value="NZ_JBHFNQ010000242.1"/>
</dbReference>
<dbReference type="Proteomes" id="UP001576774">
    <property type="component" value="Unassembled WGS sequence"/>
</dbReference>
<evidence type="ECO:0000313" key="3">
    <source>
        <dbReference type="Proteomes" id="UP001576774"/>
    </source>
</evidence>
<comment type="caution">
    <text evidence="2">The sequence shown here is derived from an EMBL/GenBank/DDBJ whole genome shotgun (WGS) entry which is preliminary data.</text>
</comment>
<evidence type="ECO:0000313" key="2">
    <source>
        <dbReference type="EMBL" id="MFB2881733.1"/>
    </source>
</evidence>
<name>A0ABV4XFZ4_9CYAN</name>
<reference evidence="2 3" key="1">
    <citation type="submission" date="2024-09" db="EMBL/GenBank/DDBJ databases">
        <title>Floridaenema gen nov. (Aerosakkonemataceae, Aerosakkonematales ord. nov., Cyanobacteria) from benthic tropical and subtropical fresh waters, with the description of four new species.</title>
        <authorList>
            <person name="Moretto J.A."/>
            <person name="Berthold D.E."/>
            <person name="Lefler F.W."/>
            <person name="Huang I.-S."/>
            <person name="Laughinghouse H. IV."/>
        </authorList>
    </citation>
    <scope>NUCLEOTIDE SEQUENCE [LARGE SCALE GENOMIC DNA]</scope>
    <source>
        <strain evidence="2 3">BLCC-F46</strain>
    </source>
</reference>
<organism evidence="2 3">
    <name type="scientific">Floridaenema aerugineum BLCC-F46</name>
    <dbReference type="NCBI Taxonomy" id="3153654"/>
    <lineage>
        <taxon>Bacteria</taxon>
        <taxon>Bacillati</taxon>
        <taxon>Cyanobacteriota</taxon>
        <taxon>Cyanophyceae</taxon>
        <taxon>Oscillatoriophycideae</taxon>
        <taxon>Aerosakkonematales</taxon>
        <taxon>Aerosakkonemataceae</taxon>
        <taxon>Floridanema</taxon>
        <taxon>Floridanema aerugineum</taxon>
    </lineage>
</organism>
<keyword evidence="3" id="KW-1185">Reference proteome</keyword>
<gene>
    <name evidence="2" type="ORF">ACE1CC_33195</name>
</gene>
<accession>A0ABV4XFZ4</accession>
<sequence length="109" mass="12141">MGKKSKLRTTGSGGFGQGGTECTKVRIKVVDVGRSGRPEYVEFQQEEFKQVRSTVVAVLTRNFMPTSSAFVETILEASLACHYWRSNLNFEGAVEQVVKDIQRSMGRGY</sequence>
<evidence type="ECO:0000256" key="1">
    <source>
        <dbReference type="SAM" id="MobiDB-lite"/>
    </source>
</evidence>
<proteinExistence type="predicted"/>
<feature type="region of interest" description="Disordered" evidence="1">
    <location>
        <begin position="1"/>
        <end position="20"/>
    </location>
</feature>